<dbReference type="InterPro" id="IPR040079">
    <property type="entry name" value="Glutathione_S-Trfase"/>
</dbReference>
<evidence type="ECO:0000313" key="3">
    <source>
        <dbReference type="EMBL" id="RKP50524.1"/>
    </source>
</evidence>
<dbReference type="InterPro" id="IPR004046">
    <property type="entry name" value="GST_C"/>
</dbReference>
<feature type="domain" description="GST C-terminal" evidence="2">
    <location>
        <begin position="95"/>
        <end position="213"/>
    </location>
</feature>
<dbReference type="Pfam" id="PF13409">
    <property type="entry name" value="GST_N_2"/>
    <property type="match status" value="1"/>
</dbReference>
<dbReference type="InterPro" id="IPR010987">
    <property type="entry name" value="Glutathione-S-Trfase_C-like"/>
</dbReference>
<dbReference type="InterPro" id="IPR036249">
    <property type="entry name" value="Thioredoxin-like_sf"/>
</dbReference>
<dbReference type="SFLD" id="SFLDG00358">
    <property type="entry name" value="Main_(cytGST)"/>
    <property type="match status" value="1"/>
</dbReference>
<keyword evidence="3" id="KW-0808">Transferase</keyword>
<keyword evidence="4" id="KW-1185">Reference proteome</keyword>
<feature type="domain" description="GST N-terminal" evidence="1">
    <location>
        <begin position="9"/>
        <end position="90"/>
    </location>
</feature>
<dbReference type="PROSITE" id="PS50404">
    <property type="entry name" value="GST_NTER"/>
    <property type="match status" value="1"/>
</dbReference>
<protein>
    <submittedName>
        <fullName evidence="3">Glutathione S-transferase</fullName>
    </submittedName>
</protein>
<dbReference type="CDD" id="cd03206">
    <property type="entry name" value="GST_C_7"/>
    <property type="match status" value="1"/>
</dbReference>
<comment type="caution">
    <text evidence="3">The sequence shown here is derived from an EMBL/GenBank/DDBJ whole genome shotgun (WGS) entry which is preliminary data.</text>
</comment>
<sequence length="213" mass="23027">MSTPTPTAAPIVLYRHPLSGHSHRVELFLSLLGLPATLVDIDLRTGEHKQPPFLALNPLGQLPVLRDGTLVLTDSQAILVYLATRYGDERWLPRDPIGAAAVQRFMSLAAGELVQGPMSARLVTVFGLPRDHEAAKASAHRLLAMLDGHLTAHTFLAAEHPTIADLAHYAYIAHAPEGGVSLEAYPHVRSWLARIEALPGFVPMRATRVALAA</sequence>
<dbReference type="Proteomes" id="UP000280434">
    <property type="component" value="Unassembled WGS sequence"/>
</dbReference>
<dbReference type="AlphaFoldDB" id="A0A494XQV8"/>
<dbReference type="EMBL" id="RBZV01000002">
    <property type="protein sequence ID" value="RKP50524.1"/>
    <property type="molecule type" value="Genomic_DNA"/>
</dbReference>
<evidence type="ECO:0000313" key="4">
    <source>
        <dbReference type="Proteomes" id="UP000280434"/>
    </source>
</evidence>
<dbReference type="CDD" id="cd03056">
    <property type="entry name" value="GST_N_4"/>
    <property type="match status" value="1"/>
</dbReference>
<gene>
    <name evidence="3" type="ORF">D7S89_05305</name>
</gene>
<dbReference type="GO" id="GO:0016740">
    <property type="term" value="F:transferase activity"/>
    <property type="evidence" value="ECO:0007669"/>
    <property type="project" value="UniProtKB-KW"/>
</dbReference>
<dbReference type="SUPFAM" id="SSF52833">
    <property type="entry name" value="Thioredoxin-like"/>
    <property type="match status" value="1"/>
</dbReference>
<evidence type="ECO:0000259" key="1">
    <source>
        <dbReference type="PROSITE" id="PS50404"/>
    </source>
</evidence>
<name>A0A494XQV8_9BURK</name>
<dbReference type="SFLD" id="SFLDS00019">
    <property type="entry name" value="Glutathione_Transferase_(cytos"/>
    <property type="match status" value="1"/>
</dbReference>
<dbReference type="PANTHER" id="PTHR44051">
    <property type="entry name" value="GLUTATHIONE S-TRANSFERASE-RELATED"/>
    <property type="match status" value="1"/>
</dbReference>
<dbReference type="Gene3D" id="1.20.1050.10">
    <property type="match status" value="1"/>
</dbReference>
<dbReference type="SFLD" id="SFLDG01151">
    <property type="entry name" value="Main.2:_Nu-like"/>
    <property type="match status" value="1"/>
</dbReference>
<dbReference type="Pfam" id="PF00043">
    <property type="entry name" value="GST_C"/>
    <property type="match status" value="1"/>
</dbReference>
<reference evidence="3 4" key="1">
    <citation type="submission" date="2018-10" db="EMBL/GenBank/DDBJ databases">
        <title>Paraburkholderia sp. 7MK8-2, isolated from soil.</title>
        <authorList>
            <person name="Gao Z.-H."/>
            <person name="Qiu L.-H."/>
        </authorList>
    </citation>
    <scope>NUCLEOTIDE SEQUENCE [LARGE SCALE GENOMIC DNA]</scope>
    <source>
        <strain evidence="3 4">7MK8-2</strain>
    </source>
</reference>
<dbReference type="PROSITE" id="PS50405">
    <property type="entry name" value="GST_CTER"/>
    <property type="match status" value="1"/>
</dbReference>
<dbReference type="OrthoDB" id="9797500at2"/>
<accession>A0A494XQV8</accession>
<dbReference type="PANTHER" id="PTHR44051:SF2">
    <property type="entry name" value="HYPOTHETICAL GLUTATHIONE S-TRANSFERASE LIKE PROTEIN"/>
    <property type="match status" value="1"/>
</dbReference>
<proteinExistence type="predicted"/>
<dbReference type="SUPFAM" id="SSF47616">
    <property type="entry name" value="GST C-terminal domain-like"/>
    <property type="match status" value="1"/>
</dbReference>
<evidence type="ECO:0000259" key="2">
    <source>
        <dbReference type="PROSITE" id="PS50405"/>
    </source>
</evidence>
<organism evidence="3 4">
    <name type="scientific">Trinickia fusca</name>
    <dbReference type="NCBI Taxonomy" id="2419777"/>
    <lineage>
        <taxon>Bacteria</taxon>
        <taxon>Pseudomonadati</taxon>
        <taxon>Pseudomonadota</taxon>
        <taxon>Betaproteobacteria</taxon>
        <taxon>Burkholderiales</taxon>
        <taxon>Burkholderiaceae</taxon>
        <taxon>Trinickia</taxon>
    </lineage>
</organism>
<dbReference type="RefSeq" id="WP_121276368.1">
    <property type="nucleotide sequence ID" value="NZ_RBZV01000002.1"/>
</dbReference>
<dbReference type="Gene3D" id="3.40.30.10">
    <property type="entry name" value="Glutaredoxin"/>
    <property type="match status" value="1"/>
</dbReference>
<dbReference type="InterPro" id="IPR036282">
    <property type="entry name" value="Glutathione-S-Trfase_C_sf"/>
</dbReference>
<dbReference type="InterPro" id="IPR004045">
    <property type="entry name" value="Glutathione_S-Trfase_N"/>
</dbReference>